<name>A0ABN9QS57_9DINO</name>
<protein>
    <submittedName>
        <fullName evidence="2">Uncharacterized protein</fullName>
    </submittedName>
</protein>
<comment type="caution">
    <text evidence="2">The sequence shown here is derived from an EMBL/GenBank/DDBJ whole genome shotgun (WGS) entry which is preliminary data.</text>
</comment>
<evidence type="ECO:0000256" key="1">
    <source>
        <dbReference type="SAM" id="MobiDB-lite"/>
    </source>
</evidence>
<feature type="compositionally biased region" description="Low complexity" evidence="1">
    <location>
        <begin position="159"/>
        <end position="188"/>
    </location>
</feature>
<keyword evidence="3" id="KW-1185">Reference proteome</keyword>
<sequence length="284" mass="29572">PRARSHRETRTRGRSPLGPPRPRRPMAAEGQVAATAERLRAAFCGLGRRCAGPLPAARLAVLCAPPELKELLAAAQEFGTRAACRLTHQHSARGAALPGGGGRCCWWCGCRPLRLRAYRGATAGSSGSTSSVRPRARRARRRPRGLTRSASSATTRWCASGGSSTRARTARRTAGSASPRAASSTSSACYVGEGAEHGATRHMVNNCFEDAPFTPAPFSNFVGRVARLAEARAAAAAAGEDGSDDEPLEFLSLPASGEGSWAEAAEGPPATAQRGHCTSSAWGS</sequence>
<feature type="compositionally biased region" description="Basic residues" evidence="1">
    <location>
        <begin position="134"/>
        <end position="145"/>
    </location>
</feature>
<organism evidence="2 3">
    <name type="scientific">Prorocentrum cordatum</name>
    <dbReference type="NCBI Taxonomy" id="2364126"/>
    <lineage>
        <taxon>Eukaryota</taxon>
        <taxon>Sar</taxon>
        <taxon>Alveolata</taxon>
        <taxon>Dinophyceae</taxon>
        <taxon>Prorocentrales</taxon>
        <taxon>Prorocentraceae</taxon>
        <taxon>Prorocentrum</taxon>
    </lineage>
</organism>
<proteinExistence type="predicted"/>
<feature type="compositionally biased region" description="Basic and acidic residues" evidence="1">
    <location>
        <begin position="1"/>
        <end position="11"/>
    </location>
</feature>
<feature type="region of interest" description="Disordered" evidence="1">
    <location>
        <begin position="1"/>
        <end position="27"/>
    </location>
</feature>
<evidence type="ECO:0000313" key="3">
    <source>
        <dbReference type="Proteomes" id="UP001189429"/>
    </source>
</evidence>
<reference evidence="2" key="1">
    <citation type="submission" date="2023-10" db="EMBL/GenBank/DDBJ databases">
        <authorList>
            <person name="Chen Y."/>
            <person name="Shah S."/>
            <person name="Dougan E. K."/>
            <person name="Thang M."/>
            <person name="Chan C."/>
        </authorList>
    </citation>
    <scope>NUCLEOTIDE SEQUENCE [LARGE SCALE GENOMIC DNA]</scope>
</reference>
<dbReference type="Proteomes" id="UP001189429">
    <property type="component" value="Unassembled WGS sequence"/>
</dbReference>
<feature type="compositionally biased region" description="Polar residues" evidence="1">
    <location>
        <begin position="148"/>
        <end position="157"/>
    </location>
</feature>
<gene>
    <name evidence="2" type="ORF">PCOR1329_LOCUS14412</name>
</gene>
<accession>A0ABN9QS57</accession>
<feature type="compositionally biased region" description="Low complexity" evidence="1">
    <location>
        <begin position="121"/>
        <end position="133"/>
    </location>
</feature>
<dbReference type="EMBL" id="CAUYUJ010004309">
    <property type="protein sequence ID" value="CAK0809050.1"/>
    <property type="molecule type" value="Genomic_DNA"/>
</dbReference>
<feature type="non-terminal residue" evidence="2">
    <location>
        <position position="284"/>
    </location>
</feature>
<feature type="region of interest" description="Disordered" evidence="1">
    <location>
        <begin position="121"/>
        <end position="189"/>
    </location>
</feature>
<feature type="region of interest" description="Disordered" evidence="1">
    <location>
        <begin position="237"/>
        <end position="284"/>
    </location>
</feature>
<feature type="non-terminal residue" evidence="2">
    <location>
        <position position="1"/>
    </location>
</feature>
<feature type="compositionally biased region" description="Low complexity" evidence="1">
    <location>
        <begin position="254"/>
        <end position="270"/>
    </location>
</feature>
<evidence type="ECO:0000313" key="2">
    <source>
        <dbReference type="EMBL" id="CAK0809050.1"/>
    </source>
</evidence>